<accession>A0A7S2IRL5</accession>
<feature type="region of interest" description="Disordered" evidence="1">
    <location>
        <begin position="105"/>
        <end position="133"/>
    </location>
</feature>
<organism evidence="2">
    <name type="scientific">Haptolina brevifila</name>
    <dbReference type="NCBI Taxonomy" id="156173"/>
    <lineage>
        <taxon>Eukaryota</taxon>
        <taxon>Haptista</taxon>
        <taxon>Haptophyta</taxon>
        <taxon>Prymnesiophyceae</taxon>
        <taxon>Prymnesiales</taxon>
        <taxon>Prymnesiaceae</taxon>
        <taxon>Haptolina</taxon>
    </lineage>
</organism>
<dbReference type="AlphaFoldDB" id="A0A7S2IRL5"/>
<evidence type="ECO:0000313" key="2">
    <source>
        <dbReference type="EMBL" id="CAD9527080.1"/>
    </source>
</evidence>
<protein>
    <submittedName>
        <fullName evidence="2">Uncharacterized protein</fullName>
    </submittedName>
</protein>
<reference evidence="2" key="1">
    <citation type="submission" date="2021-01" db="EMBL/GenBank/DDBJ databases">
        <authorList>
            <person name="Corre E."/>
            <person name="Pelletier E."/>
            <person name="Niang G."/>
            <person name="Scheremetjew M."/>
            <person name="Finn R."/>
            <person name="Kale V."/>
            <person name="Holt S."/>
            <person name="Cochrane G."/>
            <person name="Meng A."/>
            <person name="Brown T."/>
            <person name="Cohen L."/>
        </authorList>
    </citation>
    <scope>NUCLEOTIDE SEQUENCE</scope>
    <source>
        <strain evidence="2">UTEX LB 985</strain>
    </source>
</reference>
<dbReference type="SUPFAM" id="SSF52058">
    <property type="entry name" value="L domain-like"/>
    <property type="match status" value="1"/>
</dbReference>
<name>A0A7S2IRL5_9EUKA</name>
<dbReference type="InterPro" id="IPR032675">
    <property type="entry name" value="LRR_dom_sf"/>
</dbReference>
<evidence type="ECO:0000256" key="1">
    <source>
        <dbReference type="SAM" id="MobiDB-lite"/>
    </source>
</evidence>
<sequence length="192" mass="20576">MKALRELTLSGCVAMGPTVPGLGALRHLEQLNMSGCVGLVALPGLASLTKLNILQLQGCEKIWTLPSLTGLFALQMVDLSACWCLTTSPELPPWTILKTNPPAGVRRPAHLASSSSPSIPHSSPRRPPHGRSFLTKLDSPVCSQAQPLSTPPNLHSPLMYSRPLTAPLVTSSAFKHRHQTSHIGSSALYWLP</sequence>
<proteinExistence type="predicted"/>
<dbReference type="EMBL" id="HBGU01067117">
    <property type="protein sequence ID" value="CAD9527080.1"/>
    <property type="molecule type" value="Transcribed_RNA"/>
</dbReference>
<feature type="compositionally biased region" description="Low complexity" evidence="1">
    <location>
        <begin position="110"/>
        <end position="122"/>
    </location>
</feature>
<dbReference type="Gene3D" id="3.80.10.10">
    <property type="entry name" value="Ribonuclease Inhibitor"/>
    <property type="match status" value="1"/>
</dbReference>
<gene>
    <name evidence="2" type="ORF">CBRE1094_LOCUS36588</name>
</gene>